<keyword evidence="2" id="KW-1133">Transmembrane helix</keyword>
<evidence type="ECO:0000256" key="1">
    <source>
        <dbReference type="SAM" id="MobiDB-lite"/>
    </source>
</evidence>
<reference evidence="3 4" key="1">
    <citation type="submission" date="2018-03" db="EMBL/GenBank/DDBJ databases">
        <title>Ahniella affigens gen. nov., sp. nov., a gammaproteobacterium isolated from sandy soil near a stream.</title>
        <authorList>
            <person name="Ko Y."/>
            <person name="Kim J.-H."/>
        </authorList>
    </citation>
    <scope>NUCLEOTIDE SEQUENCE [LARGE SCALE GENOMIC DNA]</scope>
    <source>
        <strain evidence="3 4">D13</strain>
    </source>
</reference>
<dbReference type="Gene3D" id="1.25.40.10">
    <property type="entry name" value="Tetratricopeptide repeat domain"/>
    <property type="match status" value="1"/>
</dbReference>
<gene>
    <name evidence="3" type="ORF">C7S18_03335</name>
</gene>
<organism evidence="3 4">
    <name type="scientific">Ahniella affigens</name>
    <dbReference type="NCBI Taxonomy" id="2021234"/>
    <lineage>
        <taxon>Bacteria</taxon>
        <taxon>Pseudomonadati</taxon>
        <taxon>Pseudomonadota</taxon>
        <taxon>Gammaproteobacteria</taxon>
        <taxon>Lysobacterales</taxon>
        <taxon>Rhodanobacteraceae</taxon>
        <taxon>Ahniella</taxon>
    </lineage>
</organism>
<accession>A0A2P1PN67</accession>
<keyword evidence="4" id="KW-1185">Reference proteome</keyword>
<evidence type="ECO:0000256" key="2">
    <source>
        <dbReference type="SAM" id="Phobius"/>
    </source>
</evidence>
<dbReference type="AlphaFoldDB" id="A0A2P1PN67"/>
<feature type="transmembrane region" description="Helical" evidence="2">
    <location>
        <begin position="15"/>
        <end position="35"/>
    </location>
</feature>
<feature type="region of interest" description="Disordered" evidence="1">
    <location>
        <begin position="45"/>
        <end position="96"/>
    </location>
</feature>
<protein>
    <submittedName>
        <fullName evidence="3">Uncharacterized protein</fullName>
    </submittedName>
</protein>
<evidence type="ECO:0000313" key="3">
    <source>
        <dbReference type="EMBL" id="AVP96279.1"/>
    </source>
</evidence>
<evidence type="ECO:0000313" key="4">
    <source>
        <dbReference type="Proteomes" id="UP000241074"/>
    </source>
</evidence>
<keyword evidence="2" id="KW-0472">Membrane</keyword>
<proteinExistence type="predicted"/>
<dbReference type="Proteomes" id="UP000241074">
    <property type="component" value="Chromosome"/>
</dbReference>
<feature type="compositionally biased region" description="Low complexity" evidence="1">
    <location>
        <begin position="60"/>
        <end position="69"/>
    </location>
</feature>
<sequence>MFIQSGVSLGSNRNLRYVFFLLMAGGAFAVTDLLLGGMPSRQRATVPAESSAIHGDRDVSSQSPSVPSDTADFGKRSSAPLSPVARSVPKSAQPEANLSTEPFPLVAVPVRDVIASYRQRAKAGDARAACWLGRRLAECGVLDSSPAAIAHSAEMKLAQARALNEDEERALDQLRPMFVRMERCRGLTTADYREAYPLLRQAAVAGSSDALATLADTFSALGPGMPNPSDFRQYSVERDAVLWSGMLAGNTKSFNVLTGLSSPHGIGLQSYDARGEPISRERVGILAEVLARLRQRVEQAHPDLHLGMATANRDSPANSAMILTPEQDRRVNDLVTQIFERGWSDAARVKARNKVRPMIRFDDDCEDFDATFDPALSLSKAVPE</sequence>
<dbReference type="EMBL" id="CP027860">
    <property type="protein sequence ID" value="AVP96279.1"/>
    <property type="molecule type" value="Genomic_DNA"/>
</dbReference>
<dbReference type="InterPro" id="IPR011990">
    <property type="entry name" value="TPR-like_helical_dom_sf"/>
</dbReference>
<name>A0A2P1PN67_9GAMM</name>
<keyword evidence="2" id="KW-0812">Transmembrane</keyword>
<dbReference type="KEGG" id="xba:C7S18_03335"/>
<reference evidence="3 4" key="2">
    <citation type="submission" date="2018-03" db="EMBL/GenBank/DDBJ databases">
        <authorList>
            <person name="Keele B.F."/>
        </authorList>
    </citation>
    <scope>NUCLEOTIDE SEQUENCE [LARGE SCALE GENOMIC DNA]</scope>
    <source>
        <strain evidence="3 4">D13</strain>
    </source>
</reference>